<organism evidence="1 2">
    <name type="scientific">Apatococcus lobatus</name>
    <dbReference type="NCBI Taxonomy" id="904363"/>
    <lineage>
        <taxon>Eukaryota</taxon>
        <taxon>Viridiplantae</taxon>
        <taxon>Chlorophyta</taxon>
        <taxon>core chlorophytes</taxon>
        <taxon>Trebouxiophyceae</taxon>
        <taxon>Chlorellales</taxon>
        <taxon>Chlorellaceae</taxon>
        <taxon>Apatococcus</taxon>
    </lineage>
</organism>
<keyword evidence="2" id="KW-1185">Reference proteome</keyword>
<accession>A0AAW1RX00</accession>
<reference evidence="1 2" key="1">
    <citation type="journal article" date="2024" name="Nat. Commun.">
        <title>Phylogenomics reveals the evolutionary origins of lichenization in chlorophyte algae.</title>
        <authorList>
            <person name="Puginier C."/>
            <person name="Libourel C."/>
            <person name="Otte J."/>
            <person name="Skaloud P."/>
            <person name="Haon M."/>
            <person name="Grisel S."/>
            <person name="Petersen M."/>
            <person name="Berrin J.G."/>
            <person name="Delaux P.M."/>
            <person name="Dal Grande F."/>
            <person name="Keller J."/>
        </authorList>
    </citation>
    <scope>NUCLEOTIDE SEQUENCE [LARGE SCALE GENOMIC DNA]</scope>
    <source>
        <strain evidence="1 2">SAG 2145</strain>
    </source>
</reference>
<dbReference type="Proteomes" id="UP001438707">
    <property type="component" value="Unassembled WGS sequence"/>
</dbReference>
<comment type="caution">
    <text evidence="1">The sequence shown here is derived from an EMBL/GenBank/DDBJ whole genome shotgun (WGS) entry which is preliminary data.</text>
</comment>
<sequence>MSKLSLPSILAATAGYLFTYWNSRINKEREAQIDRINEQLRDLYGPLLACVSATQHAFNAMVRQHTPDGSREDFVQAVNDDPEGIAGKAYRQWIQEVLQPLNVRASEAITQRADLLEAELMEPLLLQLVAHVSAFKVILKRWQQGHVAERSAIPYPDKIVDFAEQEFRKMKTRQALLLGISNGGIRSKL</sequence>
<dbReference type="EMBL" id="JALJOS010000006">
    <property type="protein sequence ID" value="KAK9837943.1"/>
    <property type="molecule type" value="Genomic_DNA"/>
</dbReference>
<evidence type="ECO:0000313" key="1">
    <source>
        <dbReference type="EMBL" id="KAK9837943.1"/>
    </source>
</evidence>
<evidence type="ECO:0000313" key="2">
    <source>
        <dbReference type="Proteomes" id="UP001438707"/>
    </source>
</evidence>
<gene>
    <name evidence="1" type="ORF">WJX74_008198</name>
</gene>
<name>A0AAW1RX00_9CHLO</name>
<dbReference type="AlphaFoldDB" id="A0AAW1RX00"/>
<proteinExistence type="predicted"/>
<protein>
    <submittedName>
        <fullName evidence="1">Uncharacterized protein</fullName>
    </submittedName>
</protein>